<reference evidence="1 3" key="1">
    <citation type="submission" date="2018-06" db="EMBL/GenBank/DDBJ databases">
        <title>Comparative genomics of rhizobia nodulating Arachis hypogaea in China.</title>
        <authorList>
            <person name="Li Y."/>
        </authorList>
    </citation>
    <scope>NUCLEOTIDE SEQUENCE [LARGE SCALE GENOMIC DNA]</scope>
    <source>
        <strain evidence="1 3">CCBAU 51670</strain>
    </source>
</reference>
<evidence type="ECO:0000313" key="3">
    <source>
        <dbReference type="Proteomes" id="UP000288972"/>
    </source>
</evidence>
<gene>
    <name evidence="2" type="ORF">EAS56_22080</name>
    <name evidence="1" type="ORF">XH91_24230</name>
</gene>
<reference evidence="2 4" key="2">
    <citation type="submission" date="2018-10" db="EMBL/GenBank/DDBJ databases">
        <title>Bradyrhizobium sp. nov., effective nodules isolated from peanut in China.</title>
        <authorList>
            <person name="Li Y."/>
        </authorList>
    </citation>
    <scope>NUCLEOTIDE SEQUENCE [LARGE SCALE GENOMIC DNA]</scope>
    <source>
        <strain evidence="2 4">CCBAU 53426</strain>
    </source>
</reference>
<evidence type="ECO:0008006" key="5">
    <source>
        <dbReference type="Google" id="ProtNLM"/>
    </source>
</evidence>
<evidence type="ECO:0000313" key="1">
    <source>
        <dbReference type="EMBL" id="QAU48145.1"/>
    </source>
</evidence>
<dbReference type="Proteomes" id="UP000290401">
    <property type="component" value="Unassembled WGS sequence"/>
</dbReference>
<evidence type="ECO:0000313" key="2">
    <source>
        <dbReference type="EMBL" id="RXH10742.1"/>
    </source>
</evidence>
<dbReference type="Proteomes" id="UP000288972">
    <property type="component" value="Chromosome"/>
</dbReference>
<keyword evidence="4" id="KW-1185">Reference proteome</keyword>
<dbReference type="RefSeq" id="WP_128952902.1">
    <property type="nucleotide sequence ID" value="NZ_CP030053.1"/>
</dbReference>
<dbReference type="KEGG" id="bgz:XH91_24230"/>
<name>A0AAE6CA38_9BRAD</name>
<proteinExistence type="predicted"/>
<protein>
    <recommendedName>
        <fullName evidence="5">DUF3291 domain-containing protein</fullName>
    </recommendedName>
</protein>
<dbReference type="EMBL" id="CP030053">
    <property type="protein sequence ID" value="QAU48145.1"/>
    <property type="molecule type" value="Genomic_DNA"/>
</dbReference>
<dbReference type="AlphaFoldDB" id="A0AAE6CA38"/>
<sequence length="110" mass="12456">MVYVSMTGFRPRGIAQLPRFWWRTVQSLAQARRAAGVVAVEAKIVGGTYHTLTAWSDLVSMRSFVASGAHLKAMKNFRKLGTGKIFGYAPDQLPDWDTVYELWKRHGREV</sequence>
<organism evidence="1 3">
    <name type="scientific">Bradyrhizobium guangzhouense</name>
    <dbReference type="NCBI Taxonomy" id="1325095"/>
    <lineage>
        <taxon>Bacteria</taxon>
        <taxon>Pseudomonadati</taxon>
        <taxon>Pseudomonadota</taxon>
        <taxon>Alphaproteobacteria</taxon>
        <taxon>Hyphomicrobiales</taxon>
        <taxon>Nitrobacteraceae</taxon>
        <taxon>Bradyrhizobium</taxon>
    </lineage>
</organism>
<evidence type="ECO:0000313" key="4">
    <source>
        <dbReference type="Proteomes" id="UP000290401"/>
    </source>
</evidence>
<accession>A0AAE6CA38</accession>
<dbReference type="EMBL" id="RDQZ01000019">
    <property type="protein sequence ID" value="RXH10742.1"/>
    <property type="molecule type" value="Genomic_DNA"/>
</dbReference>